<keyword evidence="6" id="KW-1185">Reference proteome</keyword>
<dbReference type="Pfam" id="PF20266">
    <property type="entry name" value="Mab-21_C"/>
    <property type="match status" value="1"/>
</dbReference>
<name>A0A1B0GC42_GLOMM</name>
<dbReference type="InterPro" id="IPR046903">
    <property type="entry name" value="Mab-21-like_nuc_Trfase"/>
</dbReference>
<dbReference type="PhylomeDB" id="A0A1B0GC42"/>
<evidence type="ECO:0000256" key="2">
    <source>
        <dbReference type="SAM" id="MobiDB-lite"/>
    </source>
</evidence>
<feature type="region of interest" description="Disordered" evidence="2">
    <location>
        <begin position="436"/>
        <end position="459"/>
    </location>
</feature>
<dbReference type="InterPro" id="IPR024810">
    <property type="entry name" value="MAB21L/cGLR"/>
</dbReference>
<sequence>MRNLEEVLNDINKYINIDKDREKYASNFVILRDTIFNKLRKREPFGSIFKGFQLGGSYGDNLKVTKPNEYDLVFHIRFPDNNLISVRKDYDLPGNVHIDLTKVMEKLRKEKQNEVIYTHLLRWVNEKNYLIINKLQSHFFSCFTKVMQELNYRINVNNEVFTLRYTRAGPAHTVEVTGDIDFNYSVDFVPGILLEEKQSILPGVGQWEAIPKPLFLAPKDYTSFRASYYREEHKLIGNKHNLKNALRMLKKFRDAHQNMLKMKSYFIKTLFLWKVKEKNYTNYWRNSLSLIIIDMFKDMEKSFNQRNLPFFWDSRLNLYEAYSSNVLTEMFKCVQSARETLEKANVELTIPLEPRVYRIFCKCRELKNWSGRLQLTSFFRLLSTNFKLSARQLLAESNGGFIHEKILTNTSNSLIIDNYLYNTHLQYADISPKPVREEAKEERIQPPPPNPDPSGNERTLPRLMNFPEIMWPSMFNSMRNWVLVYGIIRPYFDKEFYLKEFIRGAKKAMQVVSVKLMNSDFSGLNNLVTDEALAELKPVIQKLSVSQRRQLEVQESDVYLTFPYQVGIMFDESSGRKIQKRWVEITMVFHILRGLHEIRESGEEIPWNMGTMPEYQDKVFVCNYRFIKEFTSGQESDWTINVVNHFKPLDLINEMKRA</sequence>
<feature type="domain" description="Mab-21-like HhH/H2TH-like" evidence="4">
    <location>
        <begin position="242"/>
        <end position="335"/>
    </location>
</feature>
<accession>A0A1B0GC42</accession>
<dbReference type="InterPro" id="IPR046906">
    <property type="entry name" value="Mab-21_HhH/H2TH-like"/>
</dbReference>
<evidence type="ECO:0000259" key="3">
    <source>
        <dbReference type="Pfam" id="PF03281"/>
    </source>
</evidence>
<evidence type="ECO:0000256" key="1">
    <source>
        <dbReference type="ARBA" id="ARBA00008307"/>
    </source>
</evidence>
<proteinExistence type="inferred from homology"/>
<dbReference type="GO" id="GO:0032979">
    <property type="term" value="P:protein insertion into mitochondrial inner membrane from matrix"/>
    <property type="evidence" value="ECO:0007669"/>
    <property type="project" value="TreeGrafter"/>
</dbReference>
<dbReference type="STRING" id="37546.A0A1B0GC42"/>
<dbReference type="EnsemblMetazoa" id="GMOY010872-RA">
    <property type="protein sequence ID" value="GMOY010872-PA"/>
    <property type="gene ID" value="GMOY010872"/>
</dbReference>
<evidence type="ECO:0000259" key="4">
    <source>
        <dbReference type="Pfam" id="PF20266"/>
    </source>
</evidence>
<dbReference type="GO" id="GO:0005743">
    <property type="term" value="C:mitochondrial inner membrane"/>
    <property type="evidence" value="ECO:0007669"/>
    <property type="project" value="TreeGrafter"/>
</dbReference>
<organism evidence="5 6">
    <name type="scientific">Glossina morsitans morsitans</name>
    <name type="common">Savannah tsetse fly</name>
    <dbReference type="NCBI Taxonomy" id="37546"/>
    <lineage>
        <taxon>Eukaryota</taxon>
        <taxon>Metazoa</taxon>
        <taxon>Ecdysozoa</taxon>
        <taxon>Arthropoda</taxon>
        <taxon>Hexapoda</taxon>
        <taxon>Insecta</taxon>
        <taxon>Pterygota</taxon>
        <taxon>Neoptera</taxon>
        <taxon>Endopterygota</taxon>
        <taxon>Diptera</taxon>
        <taxon>Brachycera</taxon>
        <taxon>Muscomorpha</taxon>
        <taxon>Hippoboscoidea</taxon>
        <taxon>Glossinidae</taxon>
        <taxon>Glossina</taxon>
    </lineage>
</organism>
<comment type="similarity">
    <text evidence="1">Belongs to the mab-21 family.</text>
</comment>
<dbReference type="Pfam" id="PF03281">
    <property type="entry name" value="Mab-21"/>
    <property type="match status" value="1"/>
</dbReference>
<dbReference type="AlphaFoldDB" id="A0A1B0GC42"/>
<evidence type="ECO:0000313" key="5">
    <source>
        <dbReference type="EnsemblMetazoa" id="GMOY010872-PA"/>
    </source>
</evidence>
<protein>
    <submittedName>
        <fullName evidence="5">Uncharacterized protein</fullName>
    </submittedName>
</protein>
<dbReference type="Gene3D" id="3.30.460.90">
    <property type="match status" value="1"/>
</dbReference>
<evidence type="ECO:0000313" key="6">
    <source>
        <dbReference type="Proteomes" id="UP000092444"/>
    </source>
</evidence>
<dbReference type="PANTHER" id="PTHR13333:SF5">
    <property type="entry name" value="M-AAA PROTEASE-INTERACTING PROTEIN 1, MITOCHONDRIAL"/>
    <property type="match status" value="1"/>
</dbReference>
<dbReference type="GO" id="GO:0043022">
    <property type="term" value="F:ribosome binding"/>
    <property type="evidence" value="ECO:0007669"/>
    <property type="project" value="TreeGrafter"/>
</dbReference>
<dbReference type="EMBL" id="CCAG010018987">
    <property type="status" value="NOT_ANNOTATED_CDS"/>
    <property type="molecule type" value="Genomic_DNA"/>
</dbReference>
<dbReference type="Gene3D" id="1.10.1410.40">
    <property type="match status" value="1"/>
</dbReference>
<feature type="domain" description="Mab-21-like nucleotidyltransferase" evidence="3">
    <location>
        <begin position="58"/>
        <end position="237"/>
    </location>
</feature>
<dbReference type="SMART" id="SM01265">
    <property type="entry name" value="Mab-21"/>
    <property type="match status" value="1"/>
</dbReference>
<dbReference type="PANTHER" id="PTHR13333">
    <property type="entry name" value="M-AAA PROTEASE-INTERACTING PROTEIN 1, MITOCHONDRIAL"/>
    <property type="match status" value="1"/>
</dbReference>
<dbReference type="Proteomes" id="UP000092444">
    <property type="component" value="Unassembled WGS sequence"/>
</dbReference>
<reference evidence="5" key="1">
    <citation type="submission" date="2020-05" db="UniProtKB">
        <authorList>
            <consortium name="EnsemblMetazoa"/>
        </authorList>
    </citation>
    <scope>IDENTIFICATION</scope>
    <source>
        <strain evidence="5">Yale</strain>
    </source>
</reference>